<evidence type="ECO:0000313" key="11">
    <source>
        <dbReference type="EMBL" id="MET1490998.1"/>
    </source>
</evidence>
<comment type="caution">
    <text evidence="11">The sequence shown here is derived from an EMBL/GenBank/DDBJ whole genome shotgun (WGS) entry which is preliminary data.</text>
</comment>
<sequence length="286" mass="30250">MQRMLKMAALVAVLMGAGAAQAADSRCVAGATFTNEIVDCGGQYISGGWCNGDDDNQQPIIKLYNATIKNAKFAQGKAGKGIQCYSGTCNVEGVTFDEVCEDAISTRADGVTLNIKGSTFKNTMSNDAAYGKKPDKFIQVNQKNVKVNIESSKFYIVPATSSTPSKITGKAGKIVRTCGNCSGNTGPRTITMKNVDAYGPFGSIAGVNSKYRDQSASIYDVITITGLRVEGYVAPKSGSVESTPPICEEFEGLDKTKHSGDSPKLQQAWADKSNSCKVKLSDVSAL</sequence>
<keyword evidence="9 10" id="KW-0456">Lyase</keyword>
<evidence type="ECO:0000256" key="3">
    <source>
        <dbReference type="ARBA" id="ARBA00004613"/>
    </source>
</evidence>
<dbReference type="RefSeq" id="WP_345930099.1">
    <property type="nucleotide sequence ID" value="NZ_JBDIVF010000014.1"/>
</dbReference>
<name>A0ABV2CSY7_9RHOO</name>
<dbReference type="InterPro" id="IPR011050">
    <property type="entry name" value="Pectin_lyase_fold/virulence"/>
</dbReference>
<proteinExistence type="inferred from homology"/>
<keyword evidence="8 10" id="KW-0106">Calcium</keyword>
<dbReference type="EC" id="4.2.2.2" evidence="5 10"/>
<comment type="subcellular location">
    <subcellularLocation>
        <location evidence="3 10">Secreted</location>
    </subcellularLocation>
</comment>
<gene>
    <name evidence="11" type="ORF">ABVT11_14260</name>
</gene>
<keyword evidence="6 10" id="KW-0964">Secreted</keyword>
<evidence type="ECO:0000256" key="8">
    <source>
        <dbReference type="ARBA" id="ARBA00022837"/>
    </source>
</evidence>
<feature type="chain" id="PRO_5044991685" description="Pectate lyase" evidence="10">
    <location>
        <begin position="23"/>
        <end position="286"/>
    </location>
</feature>
<evidence type="ECO:0000256" key="7">
    <source>
        <dbReference type="ARBA" id="ARBA00022729"/>
    </source>
</evidence>
<comment type="catalytic activity">
    <reaction evidence="1 10">
        <text>Eliminative cleavage of (1-&gt;4)-alpha-D-galacturonan to give oligosaccharides with 4-deoxy-alpha-D-galact-4-enuronosyl groups at their non-reducing ends.</text>
        <dbReference type="EC" id="4.2.2.2"/>
    </reaction>
</comment>
<keyword evidence="7 10" id="KW-0732">Signal</keyword>
<keyword evidence="12" id="KW-1185">Reference proteome</keyword>
<dbReference type="InterPro" id="IPR012334">
    <property type="entry name" value="Pectin_lyas_fold"/>
</dbReference>
<dbReference type="GO" id="GO:0030570">
    <property type="term" value="F:pectate lyase activity"/>
    <property type="evidence" value="ECO:0007669"/>
    <property type="project" value="UniProtKB-EC"/>
</dbReference>
<comment type="function">
    <text evidence="10">Catalyzes the depolymerization of both polygalacturonate and pectins of methyl esterification degree from 22 to 89%, with an endo mode of action. In contrast to the majority of pectate lyases, displays high activity on highly methylated pectins.</text>
</comment>
<feature type="signal peptide" evidence="10">
    <location>
        <begin position="1"/>
        <end position="22"/>
    </location>
</feature>
<dbReference type="InterPro" id="IPR004898">
    <property type="entry name" value="Pectate_lyase_PlyH/PlyE-like"/>
</dbReference>
<accession>A0ABV2CSY7</accession>
<dbReference type="Proteomes" id="UP001548590">
    <property type="component" value="Unassembled WGS sequence"/>
</dbReference>
<protein>
    <recommendedName>
        <fullName evidence="5 10">Pectate lyase</fullName>
        <ecNumber evidence="5 10">4.2.2.2</ecNumber>
    </recommendedName>
</protein>
<reference evidence="11 12" key="1">
    <citation type="submission" date="2024-07" db="EMBL/GenBank/DDBJ databases">
        <title>Uliginosibacterium paludis KCTC:42655.</title>
        <authorList>
            <person name="Kim M.K."/>
        </authorList>
    </citation>
    <scope>NUCLEOTIDE SEQUENCE [LARGE SCALE GENOMIC DNA]</scope>
    <source>
        <strain evidence="11 12">KCTC 42655</strain>
    </source>
</reference>
<evidence type="ECO:0000256" key="2">
    <source>
        <dbReference type="ARBA" id="ARBA00001913"/>
    </source>
</evidence>
<evidence type="ECO:0000256" key="6">
    <source>
        <dbReference type="ARBA" id="ARBA00022525"/>
    </source>
</evidence>
<dbReference type="SUPFAM" id="SSF51126">
    <property type="entry name" value="Pectin lyase-like"/>
    <property type="match status" value="1"/>
</dbReference>
<comment type="similarity">
    <text evidence="4 10">Belongs to the polysaccharide lyase 3 family.</text>
</comment>
<dbReference type="EMBL" id="JBEWLZ010000008">
    <property type="protein sequence ID" value="MET1490998.1"/>
    <property type="molecule type" value="Genomic_DNA"/>
</dbReference>
<comment type="cofactor">
    <cofactor evidence="2 10">
        <name>Ca(2+)</name>
        <dbReference type="ChEBI" id="CHEBI:29108"/>
    </cofactor>
</comment>
<dbReference type="Gene3D" id="2.160.20.10">
    <property type="entry name" value="Single-stranded right-handed beta-helix, Pectin lyase-like"/>
    <property type="match status" value="1"/>
</dbReference>
<evidence type="ECO:0000256" key="1">
    <source>
        <dbReference type="ARBA" id="ARBA00000695"/>
    </source>
</evidence>
<evidence type="ECO:0000256" key="10">
    <source>
        <dbReference type="RuleBase" id="RU367009"/>
    </source>
</evidence>
<evidence type="ECO:0000256" key="4">
    <source>
        <dbReference type="ARBA" id="ARBA00006463"/>
    </source>
</evidence>
<evidence type="ECO:0000256" key="9">
    <source>
        <dbReference type="ARBA" id="ARBA00023239"/>
    </source>
</evidence>
<evidence type="ECO:0000256" key="5">
    <source>
        <dbReference type="ARBA" id="ARBA00012272"/>
    </source>
</evidence>
<organism evidence="11 12">
    <name type="scientific">Uliginosibacterium paludis</name>
    <dbReference type="NCBI Taxonomy" id="1615952"/>
    <lineage>
        <taxon>Bacteria</taxon>
        <taxon>Pseudomonadati</taxon>
        <taxon>Pseudomonadota</taxon>
        <taxon>Betaproteobacteria</taxon>
        <taxon>Rhodocyclales</taxon>
        <taxon>Zoogloeaceae</taxon>
        <taxon>Uliginosibacterium</taxon>
    </lineage>
</organism>
<dbReference type="PANTHER" id="PTHR33407">
    <property type="entry name" value="PECTATE LYASE F-RELATED"/>
    <property type="match status" value="1"/>
</dbReference>
<evidence type="ECO:0000313" key="12">
    <source>
        <dbReference type="Proteomes" id="UP001548590"/>
    </source>
</evidence>
<dbReference type="PANTHER" id="PTHR33407:SF9">
    <property type="entry name" value="PECTATE LYASE F-RELATED"/>
    <property type="match status" value="1"/>
</dbReference>
<dbReference type="Pfam" id="PF03211">
    <property type="entry name" value="Pectate_lyase"/>
    <property type="match status" value="1"/>
</dbReference>